<keyword evidence="3" id="KW-1185">Reference proteome</keyword>
<dbReference type="Pfam" id="PF02330">
    <property type="entry name" value="MAM33"/>
    <property type="match status" value="1"/>
</dbReference>
<proteinExistence type="predicted"/>
<dbReference type="Gene3D" id="3.10.280.10">
    <property type="entry name" value="Mitochondrial glycoprotein"/>
    <property type="match status" value="1"/>
</dbReference>
<dbReference type="PANTHER" id="PTHR10826:SF27">
    <property type="entry name" value="OS06G0326500 PROTEIN"/>
    <property type="match status" value="1"/>
</dbReference>
<feature type="region of interest" description="Disordered" evidence="1">
    <location>
        <begin position="139"/>
        <end position="164"/>
    </location>
</feature>
<accession>A0A9D5D9W9</accession>
<evidence type="ECO:0000256" key="1">
    <source>
        <dbReference type="SAM" id="MobiDB-lite"/>
    </source>
</evidence>
<dbReference type="GO" id="GO:0005759">
    <property type="term" value="C:mitochondrial matrix"/>
    <property type="evidence" value="ECO:0007669"/>
    <property type="project" value="InterPro"/>
</dbReference>
<name>A0A9D5D9W9_9LILI</name>
<protein>
    <recommendedName>
        <fullName evidence="4">Mitochondrial glycoprotein</fullName>
    </recommendedName>
</protein>
<dbReference type="EMBL" id="JAGGNH010000001">
    <property type="protein sequence ID" value="KAJ0987127.1"/>
    <property type="molecule type" value="Genomic_DNA"/>
</dbReference>
<dbReference type="AlphaFoldDB" id="A0A9D5D9W9"/>
<gene>
    <name evidence="2" type="ORF">J5N97_005483</name>
</gene>
<reference evidence="2" key="1">
    <citation type="submission" date="2021-03" db="EMBL/GenBank/DDBJ databases">
        <authorList>
            <person name="Li Z."/>
            <person name="Yang C."/>
        </authorList>
    </citation>
    <scope>NUCLEOTIDE SEQUENCE</scope>
    <source>
        <strain evidence="2">Dzin_1.0</strain>
        <tissue evidence="2">Leaf</tissue>
    </source>
</reference>
<evidence type="ECO:0000313" key="3">
    <source>
        <dbReference type="Proteomes" id="UP001085076"/>
    </source>
</evidence>
<evidence type="ECO:0000313" key="2">
    <source>
        <dbReference type="EMBL" id="KAJ0987127.1"/>
    </source>
</evidence>
<dbReference type="OrthoDB" id="278212at2759"/>
<dbReference type="Proteomes" id="UP001085076">
    <property type="component" value="Miscellaneous, Linkage group lg01"/>
</dbReference>
<organism evidence="2 3">
    <name type="scientific">Dioscorea zingiberensis</name>
    <dbReference type="NCBI Taxonomy" id="325984"/>
    <lineage>
        <taxon>Eukaryota</taxon>
        <taxon>Viridiplantae</taxon>
        <taxon>Streptophyta</taxon>
        <taxon>Embryophyta</taxon>
        <taxon>Tracheophyta</taxon>
        <taxon>Spermatophyta</taxon>
        <taxon>Magnoliopsida</taxon>
        <taxon>Liliopsida</taxon>
        <taxon>Dioscoreales</taxon>
        <taxon>Dioscoreaceae</taxon>
        <taxon>Dioscorea</taxon>
    </lineage>
</organism>
<dbReference type="PANTHER" id="PTHR10826">
    <property type="entry name" value="COMPLEMENT COMPONENT 1"/>
    <property type="match status" value="1"/>
</dbReference>
<sequence length="269" mass="30362">MVRSTTALLLRRILRHSVSNPPTLLRHHHPLFYSSLAASQPSSFVRSRAVSQALERPHSLSSLRFASAKAKPKLSAEENLSKVLDSEIDCAQQESVVQQDELPDGFPFQVVDNPGDQAITLVRKFAGEGIQVSVFMELDDVDDMNEEDEDDGDDDREDGGSSMPKISLIAKIDKGEGRSLEFCCELAADRLHIESMLMKRDDGSSDEGNAYEGPEFSDLDENLQKAFYKYLEERGITSSLHGYLHDYMIQKEDREYLTWLKNIKNFIDN</sequence>
<dbReference type="SUPFAM" id="SSF54529">
    <property type="entry name" value="Mitochondrial glycoprotein MAM33-like"/>
    <property type="match status" value="1"/>
</dbReference>
<dbReference type="InterPro" id="IPR003428">
    <property type="entry name" value="MAM33"/>
</dbReference>
<comment type="caution">
    <text evidence="2">The sequence shown here is derived from an EMBL/GenBank/DDBJ whole genome shotgun (WGS) entry which is preliminary data.</text>
</comment>
<reference evidence="2" key="2">
    <citation type="journal article" date="2022" name="Hortic Res">
        <title>The genome of Dioscorea zingiberensis sheds light on the biosynthesis, origin and evolution of the medicinally important diosgenin saponins.</title>
        <authorList>
            <person name="Li Y."/>
            <person name="Tan C."/>
            <person name="Li Z."/>
            <person name="Guo J."/>
            <person name="Li S."/>
            <person name="Chen X."/>
            <person name="Wang C."/>
            <person name="Dai X."/>
            <person name="Yang H."/>
            <person name="Song W."/>
            <person name="Hou L."/>
            <person name="Xu J."/>
            <person name="Tong Z."/>
            <person name="Xu A."/>
            <person name="Yuan X."/>
            <person name="Wang W."/>
            <person name="Yang Q."/>
            <person name="Chen L."/>
            <person name="Sun Z."/>
            <person name="Wang K."/>
            <person name="Pan B."/>
            <person name="Chen J."/>
            <person name="Bao Y."/>
            <person name="Liu F."/>
            <person name="Qi X."/>
            <person name="Gang D.R."/>
            <person name="Wen J."/>
            <person name="Li J."/>
        </authorList>
    </citation>
    <scope>NUCLEOTIDE SEQUENCE</scope>
    <source>
        <strain evidence="2">Dzin_1.0</strain>
    </source>
</reference>
<evidence type="ECO:0008006" key="4">
    <source>
        <dbReference type="Google" id="ProtNLM"/>
    </source>
</evidence>
<dbReference type="InterPro" id="IPR036561">
    <property type="entry name" value="MAM33_sf"/>
</dbReference>
<feature type="compositionally biased region" description="Acidic residues" evidence="1">
    <location>
        <begin position="139"/>
        <end position="157"/>
    </location>
</feature>